<evidence type="ECO:0000313" key="17">
    <source>
        <dbReference type="WBParaSite" id="mrna-Wban_03214"/>
    </source>
</evidence>
<evidence type="ECO:0000256" key="12">
    <source>
        <dbReference type="ARBA" id="ARBA00023288"/>
    </source>
</evidence>
<dbReference type="PANTHER" id="PTHR24238:SF75">
    <property type="entry name" value="CHOLECYSTOKININ-LIKE RECEPTOR AT 17D1-RELATED"/>
    <property type="match status" value="1"/>
</dbReference>
<keyword evidence="12" id="KW-0449">Lipoprotein</keyword>
<keyword evidence="4 14" id="KW-1133">Transmembrane helix</keyword>
<evidence type="ECO:0000256" key="13">
    <source>
        <dbReference type="RuleBase" id="RU000688"/>
    </source>
</evidence>
<dbReference type="AlphaFoldDB" id="A0AAF5PNJ5"/>
<reference evidence="17" key="3">
    <citation type="submission" date="2024-02" db="UniProtKB">
        <authorList>
            <consortium name="WormBaseParasite"/>
        </authorList>
    </citation>
    <scope>IDENTIFICATION</scope>
    <source>
        <strain evidence="17">pt0022</strain>
    </source>
</reference>
<dbReference type="PROSITE" id="PS50262">
    <property type="entry name" value="G_PROTEIN_RECEP_F1_2"/>
    <property type="match status" value="1"/>
</dbReference>
<comment type="similarity">
    <text evidence="13">Belongs to the G-protein coupled receptor 1 family.</text>
</comment>
<evidence type="ECO:0000313" key="16">
    <source>
        <dbReference type="Proteomes" id="UP000093561"/>
    </source>
</evidence>
<feature type="domain" description="G-protein coupled receptors family 1 profile" evidence="15">
    <location>
        <begin position="166"/>
        <end position="511"/>
    </location>
</feature>
<dbReference type="PANTHER" id="PTHR24238">
    <property type="entry name" value="G-PROTEIN COUPLED RECEPTOR"/>
    <property type="match status" value="1"/>
</dbReference>
<evidence type="ECO:0000256" key="2">
    <source>
        <dbReference type="ARBA" id="ARBA00022475"/>
    </source>
</evidence>
<evidence type="ECO:0000259" key="15">
    <source>
        <dbReference type="PROSITE" id="PS50262"/>
    </source>
</evidence>
<evidence type="ECO:0000256" key="7">
    <source>
        <dbReference type="ARBA" id="ARBA00023139"/>
    </source>
</evidence>
<dbReference type="CDD" id="cd14993">
    <property type="entry name" value="7tmA_CCKR-like"/>
    <property type="match status" value="1"/>
</dbReference>
<dbReference type="SUPFAM" id="SSF81321">
    <property type="entry name" value="Family A G protein-coupled receptor-like"/>
    <property type="match status" value="1"/>
</dbReference>
<keyword evidence="11 13" id="KW-0807">Transducer</keyword>
<keyword evidence="9 13" id="KW-0675">Receptor</keyword>
<sequence length="609" mass="67726">MNSSIIWSVNAYVSDDDNTDDTIAQLTTALSTIILNSTSTLSSSLSKATLPILSTQSSTSFSTFLLLSSPSSLSVPLSSPATTVAIAIAKAAASIASSSSPSSSSLLSSSATSPSSLTIPTSSLSSVMLPNEMEVIVQDDCRFRPTLENYITILSFCIIFCLSVVGNAVVVAVILQQHSMRSVTNIFLLNLAISDLMLSVICMPPTLISSVIYCWIFGDLLCKLFAYLQPVVVTASAYTLAVIAFERYYAICKPLHSRIWHTRSHAYTMITLVWLISILANLFMLFMFELQTYNVNGLTCAPKHQPILHFGYQIYMTSVLLLIPLCIMIVLYGSVIHALRVDMKTDRTTSTATTYSIDATTRNDEQQQSHRDIMRGGLKILKNKSRKNVNSTSSTKFNCFSCFYTSMKQIRTNSDAISLTARRKNKSVDFTNKSSLRSTHSERTVLAKQRVIKMLIVIVIIFFCCWTPNYMWWLLLTAQDSFKTFDIWNSEVNTAITVLCYISSCANPITYCFLNKKFRTALLVTFGCLRKTPNNFSTIYIPEPAMDTLIQKKSNDEMTALRTERMNQNNQSSINVIHSKTVFYGAGSTTTMIATTTGHQERKKPVFEL</sequence>
<keyword evidence="2" id="KW-1003">Cell membrane</keyword>
<feature type="transmembrane region" description="Helical" evidence="14">
    <location>
        <begin position="451"/>
        <end position="475"/>
    </location>
</feature>
<feature type="transmembrane region" description="Helical" evidence="14">
    <location>
        <begin position="224"/>
        <end position="245"/>
    </location>
</feature>
<accession>A0AAF5PNJ5</accession>
<comment type="subcellular location">
    <subcellularLocation>
        <location evidence="1">Cell membrane</location>
        <topology evidence="1">Multi-pass membrane protein</topology>
    </subcellularLocation>
</comment>
<dbReference type="Gene3D" id="1.20.1070.10">
    <property type="entry name" value="Rhodopsin 7-helix transmembrane proteins"/>
    <property type="match status" value="1"/>
</dbReference>
<evidence type="ECO:0000256" key="8">
    <source>
        <dbReference type="ARBA" id="ARBA00023157"/>
    </source>
</evidence>
<dbReference type="InterPro" id="IPR000276">
    <property type="entry name" value="GPCR_Rhodpsn"/>
</dbReference>
<dbReference type="PROSITE" id="PS00237">
    <property type="entry name" value="G_PROTEIN_RECEP_F1_1"/>
    <property type="match status" value="1"/>
</dbReference>
<dbReference type="PRINTS" id="PR01822">
    <property type="entry name" value="CCYSTOKININR"/>
</dbReference>
<dbReference type="GO" id="GO:0005886">
    <property type="term" value="C:plasma membrane"/>
    <property type="evidence" value="ECO:0007669"/>
    <property type="project" value="UniProtKB-SubCell"/>
</dbReference>
<reference evidence="16" key="2">
    <citation type="journal article" date="2016" name="Mol. Ecol.">
        <title>Population genomics of the filarial nematode parasite Wuchereria bancrofti from mosquitoes.</title>
        <authorList>
            <person name="Small S.T."/>
            <person name="Reimer L.J."/>
            <person name="Tisch D.J."/>
            <person name="King C.L."/>
            <person name="Christensen B.M."/>
            <person name="Siba P.M."/>
            <person name="Kazura J.W."/>
            <person name="Serre D."/>
            <person name="Zimmerman P.A."/>
        </authorList>
    </citation>
    <scope>NUCLEOTIDE SEQUENCE</scope>
    <source>
        <strain evidence="16">pt0022</strain>
    </source>
</reference>
<dbReference type="Pfam" id="PF00001">
    <property type="entry name" value="7tm_1"/>
    <property type="match status" value="1"/>
</dbReference>
<dbReference type="WBParaSite" id="mrna-Wban_03214">
    <property type="protein sequence ID" value="mrna-Wban_03214"/>
    <property type="gene ID" value="Wban_03214"/>
</dbReference>
<evidence type="ECO:0000256" key="10">
    <source>
        <dbReference type="ARBA" id="ARBA00023180"/>
    </source>
</evidence>
<organism evidence="16 17">
    <name type="scientific">Wuchereria bancrofti</name>
    <dbReference type="NCBI Taxonomy" id="6293"/>
    <lineage>
        <taxon>Eukaryota</taxon>
        <taxon>Metazoa</taxon>
        <taxon>Ecdysozoa</taxon>
        <taxon>Nematoda</taxon>
        <taxon>Chromadorea</taxon>
        <taxon>Rhabditida</taxon>
        <taxon>Spirurina</taxon>
        <taxon>Spiruromorpha</taxon>
        <taxon>Filarioidea</taxon>
        <taxon>Onchocercidae</taxon>
        <taxon>Wuchereria</taxon>
    </lineage>
</organism>
<dbReference type="InterPro" id="IPR017452">
    <property type="entry name" value="GPCR_Rhodpsn_7TM"/>
</dbReference>
<evidence type="ECO:0000256" key="11">
    <source>
        <dbReference type="ARBA" id="ARBA00023224"/>
    </source>
</evidence>
<dbReference type="Proteomes" id="UP000093561">
    <property type="component" value="Unassembled WGS sequence"/>
</dbReference>
<dbReference type="InterPro" id="IPR009126">
    <property type="entry name" value="Cholcskin_rcpt"/>
</dbReference>
<keyword evidence="5 13" id="KW-0297">G-protein coupled receptor</keyword>
<evidence type="ECO:0000256" key="14">
    <source>
        <dbReference type="SAM" id="Phobius"/>
    </source>
</evidence>
<dbReference type="PRINTS" id="PR00237">
    <property type="entry name" value="GPCRRHODOPSN"/>
</dbReference>
<keyword evidence="3 13" id="KW-0812">Transmembrane</keyword>
<feature type="transmembrane region" description="Helical" evidence="14">
    <location>
        <begin position="266"/>
        <end position="288"/>
    </location>
</feature>
<evidence type="ECO:0000256" key="3">
    <source>
        <dbReference type="ARBA" id="ARBA00022692"/>
    </source>
</evidence>
<evidence type="ECO:0000256" key="9">
    <source>
        <dbReference type="ARBA" id="ARBA00023170"/>
    </source>
</evidence>
<evidence type="ECO:0000256" key="4">
    <source>
        <dbReference type="ARBA" id="ARBA00022989"/>
    </source>
</evidence>
<keyword evidence="7" id="KW-0564">Palmitate</keyword>
<evidence type="ECO:0000256" key="6">
    <source>
        <dbReference type="ARBA" id="ARBA00023136"/>
    </source>
</evidence>
<feature type="transmembrane region" description="Helical" evidence="14">
    <location>
        <begin position="150"/>
        <end position="175"/>
    </location>
</feature>
<protein>
    <recommendedName>
        <fullName evidence="15">G-protein coupled receptors family 1 profile domain-containing protein</fullName>
    </recommendedName>
</protein>
<feature type="transmembrane region" description="Helical" evidence="14">
    <location>
        <begin position="495"/>
        <end position="514"/>
    </location>
</feature>
<evidence type="ECO:0000256" key="1">
    <source>
        <dbReference type="ARBA" id="ARBA00004651"/>
    </source>
</evidence>
<name>A0AAF5PNJ5_WUCBA</name>
<evidence type="ECO:0000256" key="5">
    <source>
        <dbReference type="ARBA" id="ARBA00023040"/>
    </source>
</evidence>
<proteinExistence type="inferred from homology"/>
<dbReference type="GO" id="GO:0008188">
    <property type="term" value="F:neuropeptide receptor activity"/>
    <property type="evidence" value="ECO:0007669"/>
    <property type="project" value="TreeGrafter"/>
</dbReference>
<feature type="transmembrane region" description="Helical" evidence="14">
    <location>
        <begin position="196"/>
        <end position="218"/>
    </location>
</feature>
<keyword evidence="6 14" id="KW-0472">Membrane</keyword>
<reference evidence="16" key="1">
    <citation type="submission" date="2015-03" db="EMBL/GenBank/DDBJ databases">
        <title>Wuchereria bancrofti Genome Sequencing Papua New Guinea Strain.</title>
        <authorList>
            <person name="Small S.T."/>
            <person name="Serre D."/>
            <person name="Zimmerman P.A."/>
        </authorList>
    </citation>
    <scope>NUCLEOTIDE SEQUENCE [LARGE SCALE GENOMIC DNA]</scope>
    <source>
        <strain evidence="16">pt0022</strain>
    </source>
</reference>
<keyword evidence="10" id="KW-0325">Glycoprotein</keyword>
<keyword evidence="8" id="KW-1015">Disulfide bond</keyword>
<feature type="transmembrane region" description="Helical" evidence="14">
    <location>
        <begin position="314"/>
        <end position="339"/>
    </location>
</feature>